<dbReference type="GO" id="GO:0005524">
    <property type="term" value="F:ATP binding"/>
    <property type="evidence" value="ECO:0007669"/>
    <property type="project" value="UniProtKB-KW"/>
</dbReference>
<sequence>FMRKPWGRPVGRPLFASRFCQWVTSRCPSTARLQSFRNSHPFCSCQTHLKSVQYVRSIFQCPLSGLWLFHGGPMEKNNILQMLKKKKPHIEHRFSVNSIGLFGSCARNSMHSKSDIDILVTFSEPSFDHYMDLKFYLEDLFGRPVDLVMEQTVKKRLQKIIQQDTLYV</sequence>
<keyword evidence="6" id="KW-0547">Nucleotide-binding</keyword>
<dbReference type="Proteomes" id="UP000287853">
    <property type="component" value="Unassembled WGS sequence"/>
</dbReference>
<evidence type="ECO:0000313" key="11">
    <source>
        <dbReference type="EMBL" id="RWX45845.1"/>
    </source>
</evidence>
<feature type="non-terminal residue" evidence="11">
    <location>
        <position position="1"/>
    </location>
</feature>
<organism evidence="11 12">
    <name type="scientific">Candidatus Electrothrix aarhusensis</name>
    <dbReference type="NCBI Taxonomy" id="1859131"/>
    <lineage>
        <taxon>Bacteria</taxon>
        <taxon>Pseudomonadati</taxon>
        <taxon>Thermodesulfobacteriota</taxon>
        <taxon>Desulfobulbia</taxon>
        <taxon>Desulfobulbales</taxon>
        <taxon>Desulfobulbaceae</taxon>
        <taxon>Candidatus Electrothrix</taxon>
    </lineage>
</organism>
<keyword evidence="12" id="KW-1185">Reference proteome</keyword>
<dbReference type="AlphaFoldDB" id="A0A444IYY8"/>
<evidence type="ECO:0000256" key="5">
    <source>
        <dbReference type="ARBA" id="ARBA00022723"/>
    </source>
</evidence>
<dbReference type="EMBL" id="MTKO01000071">
    <property type="protein sequence ID" value="RWX45845.1"/>
    <property type="molecule type" value="Genomic_DNA"/>
</dbReference>
<evidence type="ECO:0000256" key="4">
    <source>
        <dbReference type="ARBA" id="ARBA00022695"/>
    </source>
</evidence>
<dbReference type="InterPro" id="IPR043519">
    <property type="entry name" value="NT_sf"/>
</dbReference>
<evidence type="ECO:0000256" key="7">
    <source>
        <dbReference type="ARBA" id="ARBA00022840"/>
    </source>
</evidence>
<feature type="domain" description="Polymerase nucleotidyl transferase" evidence="10">
    <location>
        <begin position="85"/>
        <end position="167"/>
    </location>
</feature>
<dbReference type="GO" id="GO:0046872">
    <property type="term" value="F:metal ion binding"/>
    <property type="evidence" value="ECO:0007669"/>
    <property type="project" value="UniProtKB-KW"/>
</dbReference>
<evidence type="ECO:0000259" key="10">
    <source>
        <dbReference type="Pfam" id="PF01909"/>
    </source>
</evidence>
<protein>
    <submittedName>
        <fullName evidence="11">Putative nucleotidyltransferase</fullName>
    </submittedName>
</protein>
<dbReference type="CDD" id="cd05403">
    <property type="entry name" value="NT_KNTase_like"/>
    <property type="match status" value="1"/>
</dbReference>
<name>A0A444IYY8_9BACT</name>
<keyword evidence="4" id="KW-0548">Nucleotidyltransferase</keyword>
<reference evidence="11 12" key="1">
    <citation type="submission" date="2017-01" db="EMBL/GenBank/DDBJ databases">
        <title>The cable genome- insights into the physiology and evolution of filamentous bacteria capable of sulfide oxidation via long distance electron transfer.</title>
        <authorList>
            <person name="Schreiber L."/>
            <person name="Bjerg J.T."/>
            <person name="Boggild A."/>
            <person name="Van De Vossenberg J."/>
            <person name="Meysman F."/>
            <person name="Nielsen L.P."/>
            <person name="Schramm A."/>
            <person name="Kjeldsen K.U."/>
        </authorList>
    </citation>
    <scope>NUCLEOTIDE SEQUENCE [LARGE SCALE GENOMIC DNA]</scope>
    <source>
        <strain evidence="11">MCF</strain>
    </source>
</reference>
<evidence type="ECO:0000313" key="12">
    <source>
        <dbReference type="Proteomes" id="UP000287853"/>
    </source>
</evidence>
<dbReference type="SUPFAM" id="SSF81301">
    <property type="entry name" value="Nucleotidyltransferase"/>
    <property type="match status" value="1"/>
</dbReference>
<keyword evidence="7" id="KW-0067">ATP-binding</keyword>
<keyword evidence="2" id="KW-1277">Toxin-antitoxin system</keyword>
<keyword evidence="8" id="KW-0460">Magnesium</keyword>
<gene>
    <name evidence="11" type="ORF">H206_00756</name>
</gene>
<dbReference type="PANTHER" id="PTHR33571">
    <property type="entry name" value="SSL8005 PROTEIN"/>
    <property type="match status" value="1"/>
</dbReference>
<dbReference type="Pfam" id="PF01909">
    <property type="entry name" value="NTP_transf_2"/>
    <property type="match status" value="1"/>
</dbReference>
<dbReference type="PANTHER" id="PTHR33571:SF14">
    <property type="entry name" value="PROTEIN ADENYLYLTRANSFERASE MJ0435-RELATED"/>
    <property type="match status" value="1"/>
</dbReference>
<comment type="similarity">
    <text evidence="9">Belongs to the MntA antitoxin family.</text>
</comment>
<dbReference type="Gene3D" id="3.30.460.10">
    <property type="entry name" value="Beta Polymerase, domain 2"/>
    <property type="match status" value="1"/>
</dbReference>
<evidence type="ECO:0000256" key="3">
    <source>
        <dbReference type="ARBA" id="ARBA00022679"/>
    </source>
</evidence>
<keyword evidence="5" id="KW-0479">Metal-binding</keyword>
<comment type="caution">
    <text evidence="11">The sequence shown here is derived from an EMBL/GenBank/DDBJ whole genome shotgun (WGS) entry which is preliminary data.</text>
</comment>
<evidence type="ECO:0000256" key="2">
    <source>
        <dbReference type="ARBA" id="ARBA00022649"/>
    </source>
</evidence>
<evidence type="ECO:0000256" key="6">
    <source>
        <dbReference type="ARBA" id="ARBA00022741"/>
    </source>
</evidence>
<evidence type="ECO:0000256" key="8">
    <source>
        <dbReference type="ARBA" id="ARBA00022842"/>
    </source>
</evidence>
<dbReference type="InterPro" id="IPR002934">
    <property type="entry name" value="Polymerase_NTP_transf_dom"/>
</dbReference>
<evidence type="ECO:0000256" key="1">
    <source>
        <dbReference type="ARBA" id="ARBA00001946"/>
    </source>
</evidence>
<proteinExistence type="inferred from homology"/>
<comment type="cofactor">
    <cofactor evidence="1">
        <name>Mg(2+)</name>
        <dbReference type="ChEBI" id="CHEBI:18420"/>
    </cofactor>
</comment>
<evidence type="ECO:0000256" key="9">
    <source>
        <dbReference type="ARBA" id="ARBA00038276"/>
    </source>
</evidence>
<accession>A0A444IYY8</accession>
<keyword evidence="3 11" id="KW-0808">Transferase</keyword>
<dbReference type="InterPro" id="IPR052038">
    <property type="entry name" value="Type-VII_TA_antitoxin"/>
</dbReference>
<dbReference type="GO" id="GO:0016779">
    <property type="term" value="F:nucleotidyltransferase activity"/>
    <property type="evidence" value="ECO:0007669"/>
    <property type="project" value="UniProtKB-KW"/>
</dbReference>